<organism evidence="1 2">
    <name type="scientific">Melghiribacillus thermohalophilus</name>
    <dbReference type="NCBI Taxonomy" id="1324956"/>
    <lineage>
        <taxon>Bacteria</taxon>
        <taxon>Bacillati</taxon>
        <taxon>Bacillota</taxon>
        <taxon>Bacilli</taxon>
        <taxon>Bacillales</taxon>
        <taxon>Bacillaceae</taxon>
        <taxon>Melghiribacillus</taxon>
    </lineage>
</organism>
<dbReference type="EMBL" id="SMAN01000038">
    <property type="protein sequence ID" value="TCT15096.1"/>
    <property type="molecule type" value="Genomic_DNA"/>
</dbReference>
<accession>A0A4R3MM12</accession>
<dbReference type="InterPro" id="IPR036491">
    <property type="entry name" value="YugN-like_sf"/>
</dbReference>
<dbReference type="Pfam" id="PF08868">
    <property type="entry name" value="YugN"/>
    <property type="match status" value="1"/>
</dbReference>
<comment type="caution">
    <text evidence="1">The sequence shown here is derived from an EMBL/GenBank/DDBJ whole genome shotgun (WGS) entry which is preliminary data.</text>
</comment>
<dbReference type="RefSeq" id="WP_132373281.1">
    <property type="nucleotide sequence ID" value="NZ_SMAN01000038.1"/>
</dbReference>
<dbReference type="SUPFAM" id="SSF160755">
    <property type="entry name" value="YugN-like"/>
    <property type="match status" value="1"/>
</dbReference>
<gene>
    <name evidence="1" type="ORF">EDD68_1387</name>
</gene>
<dbReference type="AlphaFoldDB" id="A0A4R3MM12"/>
<proteinExistence type="predicted"/>
<keyword evidence="2" id="KW-1185">Reference proteome</keyword>
<sequence>MRTIESALTNQVFSLEDMENKLKPLGFDIGGGWEYDHGFFDYQLQQEKTYFFLRIPFTAEVGQLDEQGVEVRVGQPYILGHQFQTGIDEEGQTGNFSASINQFQDPVDQDTSVPERFVEAGRNVLESAEKALLS</sequence>
<dbReference type="Gene3D" id="3.30.310.100">
    <property type="entry name" value="YugN-like"/>
    <property type="match status" value="1"/>
</dbReference>
<name>A0A4R3MM12_9BACI</name>
<dbReference type="Proteomes" id="UP000294650">
    <property type="component" value="Unassembled WGS sequence"/>
</dbReference>
<reference evidence="1 2" key="1">
    <citation type="submission" date="2019-03" db="EMBL/GenBank/DDBJ databases">
        <title>Genomic Encyclopedia of Type Strains, Phase IV (KMG-IV): sequencing the most valuable type-strain genomes for metagenomic binning, comparative biology and taxonomic classification.</title>
        <authorList>
            <person name="Goeker M."/>
        </authorList>
    </citation>
    <scope>NUCLEOTIDE SEQUENCE [LARGE SCALE GENOMIC DNA]</scope>
    <source>
        <strain evidence="1 2">DSM 25894</strain>
    </source>
</reference>
<evidence type="ECO:0000313" key="1">
    <source>
        <dbReference type="EMBL" id="TCT15096.1"/>
    </source>
</evidence>
<dbReference type="InterPro" id="IPR014967">
    <property type="entry name" value="Uncharacterised_YugN-like"/>
</dbReference>
<dbReference type="OrthoDB" id="2988890at2"/>
<protein>
    <submittedName>
        <fullName evidence="1">YugN-like protein</fullName>
    </submittedName>
</protein>
<evidence type="ECO:0000313" key="2">
    <source>
        <dbReference type="Proteomes" id="UP000294650"/>
    </source>
</evidence>